<evidence type="ECO:0000256" key="1">
    <source>
        <dbReference type="SAM" id="MobiDB-lite"/>
    </source>
</evidence>
<gene>
    <name evidence="2" type="ORF">ACFR9U_13035</name>
</gene>
<feature type="compositionally biased region" description="Basic and acidic residues" evidence="1">
    <location>
        <begin position="87"/>
        <end position="103"/>
    </location>
</feature>
<dbReference type="InterPro" id="IPR043833">
    <property type="entry name" value="DUF5810"/>
</dbReference>
<dbReference type="AlphaFoldDB" id="A0ABD6CC42"/>
<dbReference type="EMBL" id="JBHUDJ010000006">
    <property type="protein sequence ID" value="MFD1587906.1"/>
    <property type="molecule type" value="Genomic_DNA"/>
</dbReference>
<name>A0ABD6CC42_9EURY</name>
<organism evidence="2 3">
    <name type="scientific">Halorientalis brevis</name>
    <dbReference type="NCBI Taxonomy" id="1126241"/>
    <lineage>
        <taxon>Archaea</taxon>
        <taxon>Methanobacteriati</taxon>
        <taxon>Methanobacteriota</taxon>
        <taxon>Stenosarchaea group</taxon>
        <taxon>Halobacteria</taxon>
        <taxon>Halobacteriales</taxon>
        <taxon>Haloarculaceae</taxon>
        <taxon>Halorientalis</taxon>
    </lineage>
</organism>
<protein>
    <submittedName>
        <fullName evidence="2">DUF5810 domain-containing protein</fullName>
    </submittedName>
</protein>
<evidence type="ECO:0000313" key="2">
    <source>
        <dbReference type="EMBL" id="MFD1587906.1"/>
    </source>
</evidence>
<accession>A0ABD6CC42</accession>
<feature type="region of interest" description="Disordered" evidence="1">
    <location>
        <begin position="57"/>
        <end position="155"/>
    </location>
</feature>
<evidence type="ECO:0000313" key="3">
    <source>
        <dbReference type="Proteomes" id="UP001597119"/>
    </source>
</evidence>
<proteinExistence type="predicted"/>
<dbReference type="Proteomes" id="UP001597119">
    <property type="component" value="Unassembled WGS sequence"/>
</dbReference>
<comment type="caution">
    <text evidence="2">The sequence shown here is derived from an EMBL/GenBank/DDBJ whole genome shotgun (WGS) entry which is preliminary data.</text>
</comment>
<sequence>MGYACPVCDDPQADAEHLANHLAFTAMLGDADHEAWLDEHAPDWSERDADALSAIVTEHAEEKEYPQVFEDTVDRRSTSSRTQSGDATDHDHEHGRDPAHERSGALFDDEPQFAADARERAQGGRELDADAERILEDAREMTERMLEDADEAENE</sequence>
<reference evidence="2 3" key="1">
    <citation type="journal article" date="2019" name="Int. J. Syst. Evol. Microbiol.">
        <title>The Global Catalogue of Microorganisms (GCM) 10K type strain sequencing project: providing services to taxonomists for standard genome sequencing and annotation.</title>
        <authorList>
            <consortium name="The Broad Institute Genomics Platform"/>
            <consortium name="The Broad Institute Genome Sequencing Center for Infectious Disease"/>
            <person name="Wu L."/>
            <person name="Ma J."/>
        </authorList>
    </citation>
    <scope>NUCLEOTIDE SEQUENCE [LARGE SCALE GENOMIC DNA]</scope>
    <source>
        <strain evidence="2 3">CGMCC 1.12125</strain>
    </source>
</reference>
<dbReference type="Pfam" id="PF19126">
    <property type="entry name" value="DUF5810"/>
    <property type="match status" value="1"/>
</dbReference>
<dbReference type="RefSeq" id="WP_247380443.1">
    <property type="nucleotide sequence ID" value="NZ_JALLGV010000008.1"/>
</dbReference>
<feature type="compositionally biased region" description="Basic and acidic residues" evidence="1">
    <location>
        <begin position="116"/>
        <end position="147"/>
    </location>
</feature>
<keyword evidence="3" id="KW-1185">Reference proteome</keyword>